<gene>
    <name evidence="3" type="ORF">AB205_0146770</name>
</gene>
<dbReference type="FunFam" id="2.60.40.10:FF:001931">
    <property type="entry name" value="Uncharacterized LOC100216153"/>
    <property type="match status" value="1"/>
</dbReference>
<dbReference type="OrthoDB" id="10043043at2759"/>
<accession>A0A2G9RBF9</accession>
<keyword evidence="1" id="KW-0393">Immunoglobulin domain</keyword>
<dbReference type="InterPro" id="IPR036179">
    <property type="entry name" value="Ig-like_dom_sf"/>
</dbReference>
<name>A0A2G9RBF9_AQUCT</name>
<dbReference type="Gene3D" id="2.60.40.10">
    <property type="entry name" value="Immunoglobulins"/>
    <property type="match status" value="2"/>
</dbReference>
<dbReference type="PANTHER" id="PTHR23411">
    <property type="entry name" value="TAPASIN"/>
    <property type="match status" value="1"/>
</dbReference>
<evidence type="ECO:0000256" key="1">
    <source>
        <dbReference type="ARBA" id="ARBA00023319"/>
    </source>
</evidence>
<keyword evidence="4" id="KW-1185">Reference proteome</keyword>
<dbReference type="InterPro" id="IPR003597">
    <property type="entry name" value="Ig_C1-set"/>
</dbReference>
<dbReference type="PROSITE" id="PS50835">
    <property type="entry name" value="IG_LIKE"/>
    <property type="match status" value="1"/>
</dbReference>
<dbReference type="InterPro" id="IPR003006">
    <property type="entry name" value="Ig/MHC_CS"/>
</dbReference>
<dbReference type="SMART" id="SM00407">
    <property type="entry name" value="IGc1"/>
    <property type="match status" value="1"/>
</dbReference>
<dbReference type="FunFam" id="2.60.40.10:FF:001774">
    <property type="entry name" value="Uncharacterized LOC100216153"/>
    <property type="match status" value="1"/>
</dbReference>
<organism evidence="3 4">
    <name type="scientific">Aquarana catesbeiana</name>
    <name type="common">American bullfrog</name>
    <name type="synonym">Rana catesbeiana</name>
    <dbReference type="NCBI Taxonomy" id="8400"/>
    <lineage>
        <taxon>Eukaryota</taxon>
        <taxon>Metazoa</taxon>
        <taxon>Chordata</taxon>
        <taxon>Craniata</taxon>
        <taxon>Vertebrata</taxon>
        <taxon>Euteleostomi</taxon>
        <taxon>Amphibia</taxon>
        <taxon>Batrachia</taxon>
        <taxon>Anura</taxon>
        <taxon>Neobatrachia</taxon>
        <taxon>Ranoidea</taxon>
        <taxon>Ranidae</taxon>
        <taxon>Aquarana</taxon>
    </lineage>
</organism>
<dbReference type="Pfam" id="PF07654">
    <property type="entry name" value="C1-set"/>
    <property type="match status" value="1"/>
</dbReference>
<protein>
    <recommendedName>
        <fullName evidence="2">Ig-like domain-containing protein</fullName>
    </recommendedName>
</protein>
<reference evidence="4" key="1">
    <citation type="journal article" date="2017" name="Nat. Commun.">
        <title>The North American bullfrog draft genome provides insight into hormonal regulation of long noncoding RNA.</title>
        <authorList>
            <person name="Hammond S.A."/>
            <person name="Warren R.L."/>
            <person name="Vandervalk B.P."/>
            <person name="Kucuk E."/>
            <person name="Khan H."/>
            <person name="Gibb E.A."/>
            <person name="Pandoh P."/>
            <person name="Kirk H."/>
            <person name="Zhao Y."/>
            <person name="Jones M."/>
            <person name="Mungall A.J."/>
            <person name="Coope R."/>
            <person name="Pleasance S."/>
            <person name="Moore R.A."/>
            <person name="Holt R.A."/>
            <person name="Round J.M."/>
            <person name="Ohora S."/>
            <person name="Walle B.V."/>
            <person name="Veldhoen N."/>
            <person name="Helbing C.C."/>
            <person name="Birol I."/>
        </authorList>
    </citation>
    <scope>NUCLEOTIDE SEQUENCE [LARGE SCALE GENOMIC DNA]</scope>
</reference>
<dbReference type="SUPFAM" id="SSF48726">
    <property type="entry name" value="Immunoglobulin"/>
    <property type="match status" value="1"/>
</dbReference>
<feature type="domain" description="Ig-like" evidence="2">
    <location>
        <begin position="95"/>
        <end position="200"/>
    </location>
</feature>
<dbReference type="Proteomes" id="UP000228934">
    <property type="component" value="Unassembled WGS sequence"/>
</dbReference>
<dbReference type="PROSITE" id="PS00290">
    <property type="entry name" value="IG_MHC"/>
    <property type="match status" value="1"/>
</dbReference>
<dbReference type="InterPro" id="IPR050380">
    <property type="entry name" value="Immune_Resp_Modulators"/>
</dbReference>
<evidence type="ECO:0000313" key="4">
    <source>
        <dbReference type="Proteomes" id="UP000228934"/>
    </source>
</evidence>
<feature type="non-terminal residue" evidence="3">
    <location>
        <position position="210"/>
    </location>
</feature>
<evidence type="ECO:0000259" key="2">
    <source>
        <dbReference type="PROSITE" id="PS50835"/>
    </source>
</evidence>
<dbReference type="InterPro" id="IPR013783">
    <property type="entry name" value="Ig-like_fold"/>
</dbReference>
<sequence length="210" mass="24356">MSLGDLGDVVCSVTLEKFYPKNIEIKWSSGVGNYQELEHETKHFIDESDCTFKCESECRVPGNFFQDPGFRVRVMWTHQSLNHPQNQEVTVTDLPWFPLMEDIPVPLLVHGREAKLQCEIRGYFPNKLEVKWLRREAKKPELYDVSPSDKYKIPMMDTKQDFNKTYICSTSLIVSMSAITDQGVEFICRVTHPSLKTYLEKRTGELRVKG</sequence>
<dbReference type="AlphaFoldDB" id="A0A2G9RBF9"/>
<dbReference type="EMBL" id="KV944285">
    <property type="protein sequence ID" value="PIO25230.1"/>
    <property type="molecule type" value="Genomic_DNA"/>
</dbReference>
<evidence type="ECO:0000313" key="3">
    <source>
        <dbReference type="EMBL" id="PIO25230.1"/>
    </source>
</evidence>
<proteinExistence type="predicted"/>
<dbReference type="InterPro" id="IPR007110">
    <property type="entry name" value="Ig-like_dom"/>
</dbReference>